<dbReference type="Pfam" id="PF09704">
    <property type="entry name" value="Cas_Cas5d"/>
    <property type="match status" value="1"/>
</dbReference>
<reference evidence="2 3" key="1">
    <citation type="journal article" date="2014" name="PLoS ONE">
        <title>Genome Sequence of Candidatus Nitrososphaera evergladensis from Group I.1b Enriched from Everglades Soil Reveals Novel Genomic Features of the Ammonia-Oxidizing Archaea.</title>
        <authorList>
            <person name="Zhalnina K.V."/>
            <person name="Dias R."/>
            <person name="Leonard M.T."/>
            <person name="Dorr de Quadros P."/>
            <person name="Camargo F.A."/>
            <person name="Drew J.C."/>
            <person name="Farmerie W.G."/>
            <person name="Daroub S.H."/>
            <person name="Triplett E.W."/>
        </authorList>
    </citation>
    <scope>NUCLEOTIDE SEQUENCE [LARGE SCALE GENOMIC DNA]</scope>
    <source>
        <strain evidence="2 3">SR1</strain>
    </source>
</reference>
<keyword evidence="1" id="KW-0051">Antiviral defense</keyword>
<dbReference type="AlphaFoldDB" id="A0A075MTY9"/>
<evidence type="ECO:0000313" key="3">
    <source>
        <dbReference type="Proteomes" id="UP000028194"/>
    </source>
</evidence>
<dbReference type="RefSeq" id="WP_148701158.1">
    <property type="nucleotide sequence ID" value="NZ_CP007174.1"/>
</dbReference>
<dbReference type="STRING" id="1459636.NTE_02574"/>
<accession>A0A075MTY9</accession>
<protein>
    <submittedName>
        <fullName evidence="2">CRISPR-associated protein Cas5</fullName>
    </submittedName>
</protein>
<dbReference type="KEGG" id="nev:NTE_02574"/>
<dbReference type="eggNOG" id="arCOG02758">
    <property type="taxonomic scope" value="Archaea"/>
</dbReference>
<gene>
    <name evidence="2" type="ORF">NTE_02574</name>
</gene>
<dbReference type="NCBIfam" id="TIGR02593">
    <property type="entry name" value="CRISPR_cas5"/>
    <property type="match status" value="1"/>
</dbReference>
<dbReference type="Gene3D" id="3.30.70.2660">
    <property type="match status" value="1"/>
</dbReference>
<dbReference type="OrthoDB" id="42959at2157"/>
<organism evidence="2 3">
    <name type="scientific">Candidatus Nitrososphaera evergladensis SR1</name>
    <dbReference type="NCBI Taxonomy" id="1459636"/>
    <lineage>
        <taxon>Archaea</taxon>
        <taxon>Nitrososphaerota</taxon>
        <taxon>Nitrososphaeria</taxon>
        <taxon>Nitrososphaerales</taxon>
        <taxon>Nitrososphaeraceae</taxon>
        <taxon>Nitrososphaera</taxon>
    </lineage>
</organism>
<dbReference type="InterPro" id="IPR013422">
    <property type="entry name" value="CRISPR-assoc_prot_Cas5_N"/>
</dbReference>
<proteinExistence type="predicted"/>
<dbReference type="InterPro" id="IPR021124">
    <property type="entry name" value="CRISPR-assoc_prot_Cas5"/>
</dbReference>
<dbReference type="GeneID" id="41598269"/>
<dbReference type="GO" id="GO:0051607">
    <property type="term" value="P:defense response to virus"/>
    <property type="evidence" value="ECO:0007669"/>
    <property type="project" value="UniProtKB-KW"/>
</dbReference>
<dbReference type="Proteomes" id="UP000028194">
    <property type="component" value="Chromosome"/>
</dbReference>
<name>A0A075MTY9_9ARCH</name>
<keyword evidence="3" id="KW-1185">Reference proteome</keyword>
<dbReference type="GO" id="GO:0043571">
    <property type="term" value="P:maintenance of CRISPR repeat elements"/>
    <property type="evidence" value="ECO:0007669"/>
    <property type="project" value="InterPro"/>
</dbReference>
<sequence length="249" mass="28526">MLNSIVSFCISGEFAAFRDPSVTSNQTVYYIPSKSAVIGLLGAILGVERDHSLGEIYGGDYIKLFKKTKIGMELESDPRKISFFTNHRSLKEPKTKPFKTEVLVSPSYRIYVKTDDSIMDTLYAALKENDFKYPPYLGHAYCPARISDAKMQEIAVFDGRKFETSSVILDESETYNTRFSVTAEPVNDNSRIIIERHLHHFFENEKLERRVLRHWIPARGSAYEVRISEKPKLSSYYSLQDGGKVVCFY</sequence>
<dbReference type="HOGENOM" id="CLU_1113831_0_0_2"/>
<dbReference type="EMBL" id="CP007174">
    <property type="protein sequence ID" value="AIF84618.1"/>
    <property type="molecule type" value="Genomic_DNA"/>
</dbReference>
<evidence type="ECO:0000256" key="1">
    <source>
        <dbReference type="ARBA" id="ARBA00023118"/>
    </source>
</evidence>
<evidence type="ECO:0000313" key="2">
    <source>
        <dbReference type="EMBL" id="AIF84618.1"/>
    </source>
</evidence>